<evidence type="ECO:0000256" key="8">
    <source>
        <dbReference type="SAM" id="SignalP"/>
    </source>
</evidence>
<dbReference type="SUPFAM" id="SSF50182">
    <property type="entry name" value="Sm-like ribonucleoproteins"/>
    <property type="match status" value="1"/>
</dbReference>
<dbReference type="Gene3D" id="1.10.287.1260">
    <property type="match status" value="1"/>
</dbReference>
<keyword evidence="12" id="KW-1185">Reference proteome</keyword>
<protein>
    <submittedName>
        <fullName evidence="11">Mechanosensitive ion channel</fullName>
    </submittedName>
</protein>
<evidence type="ECO:0000256" key="3">
    <source>
        <dbReference type="ARBA" id="ARBA00022475"/>
    </source>
</evidence>
<comment type="similarity">
    <text evidence="2">Belongs to the MscS (TC 1.A.23) family.</text>
</comment>
<dbReference type="InterPro" id="IPR052702">
    <property type="entry name" value="MscS-like_channel"/>
</dbReference>
<dbReference type="Proteomes" id="UP000461730">
    <property type="component" value="Unassembled WGS sequence"/>
</dbReference>
<feature type="transmembrane region" description="Helical" evidence="7">
    <location>
        <begin position="284"/>
        <end position="302"/>
    </location>
</feature>
<keyword evidence="5 7" id="KW-1133">Transmembrane helix</keyword>
<dbReference type="Pfam" id="PF00924">
    <property type="entry name" value="MS_channel_2nd"/>
    <property type="match status" value="1"/>
</dbReference>
<evidence type="ECO:0000259" key="10">
    <source>
        <dbReference type="Pfam" id="PF21082"/>
    </source>
</evidence>
<sequence>MNHIPQKILAFIGCLLICVNLNAQTTNPSPKPIDSATLSKLISKQVKDTASGKSILKLSDTSVALIITHLETYTLMLNQVMSTLRRGLDTADISENLPLIDSSMNVVKRDVAALGSTPNVHDLYTNRVLLVQMEWRLDNWQNTLFRFHDKLVNISDTLQLLRKDTAMRNIPAEDELRDIYVGQMATLISKWRQVDSANRNNLLRLGLLQNKVARRYIDVTNLLEDMDFQITSFSTRMFNKDFSYLWEPPLPDKKGPRFNQVLERSVKKNIKVLNIFFAVRRPLFILWLLGAIAFAWWVSYNVNRIRNNHEATEAESILLHSRYLYRYRIASTLLLVTTVSSILSIQYPILYSEITWIIAVLALTWMIAQNVPKSLLKRWLVLVALLILYCINNLLIQATFTEQWVLFISSILSIAAGSYLLRTLRGSTLPLPRYARHAVWLLIFMSGLSLVLVTDARVTAARIIGATSVVNITMALCIVLVVEILMEAVYLQVEAHKDSTTIVSMIDYQQIKKRLKTILYIFGTAGWLTLMARNLYLYDGIYEAISNFLVAERKIGTFAFSFSGIIIFLLIIWISTIITQIISYLLGFAGQSTQSRKGPGSMMLLIRLAILGAGTLLAFAASGIPLDKIAIVVGALGVGIGFGLQNIVNNLVSGVILAFEKPIEVGDVIELGNRTGVVKEIGIRSSKISAGDGSEVIVPNGELIAQQLVNWTLSSRSRRVDLVLGIAYGSDPQKALSLIRQLLQSHEGVLQSPEPVVLLQNFRDWAIDIQAMFWISDLGQAGTMKSTVLTEIYALLQEAGINIAHPGPQQVQIKMDTMGWKPPAAD</sequence>
<dbReference type="Pfam" id="PF21082">
    <property type="entry name" value="MS_channel_3rd"/>
    <property type="match status" value="1"/>
</dbReference>
<evidence type="ECO:0000256" key="7">
    <source>
        <dbReference type="SAM" id="Phobius"/>
    </source>
</evidence>
<proteinExistence type="inferred from homology"/>
<dbReference type="Gene3D" id="3.30.70.100">
    <property type="match status" value="1"/>
</dbReference>
<dbReference type="SUPFAM" id="SSF82861">
    <property type="entry name" value="Mechanosensitive channel protein MscS (YggB), transmembrane region"/>
    <property type="match status" value="1"/>
</dbReference>
<dbReference type="InterPro" id="IPR006685">
    <property type="entry name" value="MscS_channel_2nd"/>
</dbReference>
<keyword evidence="8" id="KW-0732">Signal</keyword>
<feature type="transmembrane region" description="Helical" evidence="7">
    <location>
        <begin position="323"/>
        <end position="343"/>
    </location>
</feature>
<gene>
    <name evidence="11" type="ORF">GO493_22255</name>
</gene>
<feature type="transmembrane region" description="Helical" evidence="7">
    <location>
        <begin position="460"/>
        <end position="482"/>
    </location>
</feature>
<feature type="chain" id="PRO_5029636758" evidence="8">
    <location>
        <begin position="24"/>
        <end position="826"/>
    </location>
</feature>
<comment type="caution">
    <text evidence="11">The sequence shown here is derived from an EMBL/GenBank/DDBJ whole genome shotgun (WGS) entry which is preliminary data.</text>
</comment>
<feature type="transmembrane region" description="Helical" evidence="7">
    <location>
        <begin position="558"/>
        <end position="583"/>
    </location>
</feature>
<evidence type="ECO:0000313" key="11">
    <source>
        <dbReference type="EMBL" id="MVT11007.1"/>
    </source>
</evidence>
<reference evidence="11 12" key="1">
    <citation type="submission" date="2019-12" db="EMBL/GenBank/DDBJ databases">
        <title>Chitinophaga sp. strain ysch24 (GDMCC 1.1355), whole genome shotgun sequence.</title>
        <authorList>
            <person name="Zhang X."/>
        </authorList>
    </citation>
    <scope>NUCLEOTIDE SEQUENCE [LARGE SCALE GENOMIC DNA]</scope>
    <source>
        <strain evidence="12">ysch24</strain>
    </source>
</reference>
<dbReference type="RefSeq" id="WP_157308433.1">
    <property type="nucleotide sequence ID" value="NZ_WRXN01000011.1"/>
</dbReference>
<keyword evidence="4 7" id="KW-0812">Transmembrane</keyword>
<feature type="transmembrane region" description="Helical" evidence="7">
    <location>
        <begin position="604"/>
        <end position="623"/>
    </location>
</feature>
<feature type="transmembrane region" description="Helical" evidence="7">
    <location>
        <begin position="518"/>
        <end position="538"/>
    </location>
</feature>
<feature type="transmembrane region" description="Helical" evidence="7">
    <location>
        <begin position="404"/>
        <end position="422"/>
    </location>
</feature>
<dbReference type="GO" id="GO:0005886">
    <property type="term" value="C:plasma membrane"/>
    <property type="evidence" value="ECO:0007669"/>
    <property type="project" value="UniProtKB-SubCell"/>
</dbReference>
<evidence type="ECO:0000256" key="1">
    <source>
        <dbReference type="ARBA" id="ARBA00004651"/>
    </source>
</evidence>
<keyword evidence="6 7" id="KW-0472">Membrane</keyword>
<dbReference type="InterPro" id="IPR010920">
    <property type="entry name" value="LSM_dom_sf"/>
</dbReference>
<feature type="signal peptide" evidence="8">
    <location>
        <begin position="1"/>
        <end position="23"/>
    </location>
</feature>
<evidence type="ECO:0000259" key="9">
    <source>
        <dbReference type="Pfam" id="PF00924"/>
    </source>
</evidence>
<dbReference type="EMBL" id="WRXN01000011">
    <property type="protein sequence ID" value="MVT11007.1"/>
    <property type="molecule type" value="Genomic_DNA"/>
</dbReference>
<feature type="transmembrane region" description="Helical" evidence="7">
    <location>
        <begin position="434"/>
        <end position="454"/>
    </location>
</feature>
<feature type="transmembrane region" description="Helical" evidence="7">
    <location>
        <begin position="629"/>
        <end position="648"/>
    </location>
</feature>
<dbReference type="InterPro" id="IPR049278">
    <property type="entry name" value="MS_channel_C"/>
</dbReference>
<dbReference type="PANTHER" id="PTHR30347:SF1">
    <property type="entry name" value="MECHANOSENSITIVE CHANNEL MSCK"/>
    <property type="match status" value="1"/>
</dbReference>
<organism evidence="11 12">
    <name type="scientific">Chitinophaga tropicalis</name>
    <dbReference type="NCBI Taxonomy" id="2683588"/>
    <lineage>
        <taxon>Bacteria</taxon>
        <taxon>Pseudomonadati</taxon>
        <taxon>Bacteroidota</taxon>
        <taxon>Chitinophagia</taxon>
        <taxon>Chitinophagales</taxon>
        <taxon>Chitinophagaceae</taxon>
        <taxon>Chitinophaga</taxon>
    </lineage>
</organism>
<dbReference type="GO" id="GO:0008381">
    <property type="term" value="F:mechanosensitive monoatomic ion channel activity"/>
    <property type="evidence" value="ECO:0007669"/>
    <property type="project" value="UniProtKB-ARBA"/>
</dbReference>
<name>A0A7K1U9F7_9BACT</name>
<dbReference type="InterPro" id="IPR011066">
    <property type="entry name" value="MscS_channel_C_sf"/>
</dbReference>
<dbReference type="PANTHER" id="PTHR30347">
    <property type="entry name" value="POTASSIUM CHANNEL RELATED"/>
    <property type="match status" value="1"/>
</dbReference>
<comment type="subcellular location">
    <subcellularLocation>
        <location evidence="1">Cell membrane</location>
        <topology evidence="1">Multi-pass membrane protein</topology>
    </subcellularLocation>
</comment>
<accession>A0A7K1U9F7</accession>
<evidence type="ECO:0000256" key="4">
    <source>
        <dbReference type="ARBA" id="ARBA00022692"/>
    </source>
</evidence>
<feature type="transmembrane region" description="Helical" evidence="7">
    <location>
        <begin position="349"/>
        <end position="367"/>
    </location>
</feature>
<evidence type="ECO:0000256" key="6">
    <source>
        <dbReference type="ARBA" id="ARBA00023136"/>
    </source>
</evidence>
<dbReference type="AlphaFoldDB" id="A0A7K1U9F7"/>
<dbReference type="Gene3D" id="2.30.30.60">
    <property type="match status" value="1"/>
</dbReference>
<dbReference type="InterPro" id="IPR011014">
    <property type="entry name" value="MscS_channel_TM-2"/>
</dbReference>
<feature type="transmembrane region" description="Helical" evidence="7">
    <location>
        <begin position="379"/>
        <end position="398"/>
    </location>
</feature>
<evidence type="ECO:0000313" key="12">
    <source>
        <dbReference type="Proteomes" id="UP000461730"/>
    </source>
</evidence>
<feature type="domain" description="Mechanosensitive ion channel MscS C-terminal" evidence="10">
    <location>
        <begin position="721"/>
        <end position="803"/>
    </location>
</feature>
<dbReference type="SUPFAM" id="SSF82689">
    <property type="entry name" value="Mechanosensitive channel protein MscS (YggB), C-terminal domain"/>
    <property type="match status" value="1"/>
</dbReference>
<evidence type="ECO:0000256" key="2">
    <source>
        <dbReference type="ARBA" id="ARBA00008017"/>
    </source>
</evidence>
<dbReference type="InterPro" id="IPR023408">
    <property type="entry name" value="MscS_beta-dom_sf"/>
</dbReference>
<feature type="domain" description="Mechanosensitive ion channel MscS" evidence="9">
    <location>
        <begin position="646"/>
        <end position="712"/>
    </location>
</feature>
<evidence type="ECO:0000256" key="5">
    <source>
        <dbReference type="ARBA" id="ARBA00022989"/>
    </source>
</evidence>
<keyword evidence="3" id="KW-1003">Cell membrane</keyword>